<feature type="domain" description="Carrier" evidence="4">
    <location>
        <begin position="40"/>
        <end position="114"/>
    </location>
</feature>
<dbReference type="Gene3D" id="1.10.1200.10">
    <property type="entry name" value="ACP-like"/>
    <property type="match status" value="1"/>
</dbReference>
<dbReference type="GO" id="GO:0044550">
    <property type="term" value="P:secondary metabolite biosynthetic process"/>
    <property type="evidence" value="ECO:0007669"/>
    <property type="project" value="TreeGrafter"/>
</dbReference>
<sequence>MVRLLDGPVTVRTVVCEAIPRTAHGKTDLAALRRAPRAAPREPGVAGAVRGVWAELLGAGFSVDTNLFESGVDSLGVVAAAARLTDVLRREVSPAFLLDHPRIALQIEALTDRADRTAQGRPPVRQTHPGGSAADRRRAARRQAGTPVPPVHTEGVMQ</sequence>
<dbReference type="Proteomes" id="UP000003963">
    <property type="component" value="Unassembled WGS sequence"/>
</dbReference>
<dbReference type="SUPFAM" id="SSF47336">
    <property type="entry name" value="ACP-like"/>
    <property type="match status" value="1"/>
</dbReference>
<protein>
    <submittedName>
        <fullName evidence="5">Putative phosphopantetheine attachment site</fullName>
    </submittedName>
</protein>
<name>D9WJ62_9ACTN</name>
<proteinExistence type="predicted"/>
<dbReference type="InterPro" id="IPR036736">
    <property type="entry name" value="ACP-like_sf"/>
</dbReference>
<evidence type="ECO:0000313" key="6">
    <source>
        <dbReference type="Proteomes" id="UP000003963"/>
    </source>
</evidence>
<keyword evidence="1" id="KW-0596">Phosphopantetheine</keyword>
<dbReference type="PROSITE" id="PS00012">
    <property type="entry name" value="PHOSPHOPANTETHEINE"/>
    <property type="match status" value="1"/>
</dbReference>
<dbReference type="HOGENOM" id="CLU_1668411_0_0_11"/>
<dbReference type="PROSITE" id="PS50075">
    <property type="entry name" value="CARRIER"/>
    <property type="match status" value="1"/>
</dbReference>
<reference evidence="5 6" key="1">
    <citation type="submission" date="2009-02" db="EMBL/GenBank/DDBJ databases">
        <title>Annotation of Streptomyces hygroscopicus strain ATCC 53653.</title>
        <authorList>
            <consortium name="The Broad Institute Genome Sequencing Platform"/>
            <consortium name="Broad Institute Microbial Sequencing Center"/>
            <person name="Fischbach M."/>
            <person name="Godfrey P."/>
            <person name="Ward D."/>
            <person name="Young S."/>
            <person name="Zeng Q."/>
            <person name="Koehrsen M."/>
            <person name="Alvarado L."/>
            <person name="Berlin A.M."/>
            <person name="Bochicchio J."/>
            <person name="Borenstein D."/>
            <person name="Chapman S.B."/>
            <person name="Chen Z."/>
            <person name="Engels R."/>
            <person name="Freedman E."/>
            <person name="Gellesch M."/>
            <person name="Goldberg J."/>
            <person name="Griggs A."/>
            <person name="Gujja S."/>
            <person name="Heilman E.R."/>
            <person name="Heiman D.I."/>
            <person name="Hepburn T.A."/>
            <person name="Howarth C."/>
            <person name="Jen D."/>
            <person name="Larson L."/>
            <person name="Lewis B."/>
            <person name="Mehta T."/>
            <person name="Park D."/>
            <person name="Pearson M."/>
            <person name="Richards J."/>
            <person name="Roberts A."/>
            <person name="Saif S."/>
            <person name="Shea T.D."/>
            <person name="Shenoy N."/>
            <person name="Sisk P."/>
            <person name="Stolte C."/>
            <person name="Sykes S.N."/>
            <person name="Thomson T."/>
            <person name="Walk T."/>
            <person name="White J."/>
            <person name="Yandava C."/>
            <person name="Straight P."/>
            <person name="Clardy J."/>
            <person name="Hung D."/>
            <person name="Kolter R."/>
            <person name="Mekalanos J."/>
            <person name="Walker S."/>
            <person name="Walsh C.T."/>
            <person name="Wieland-Brown L.C."/>
            <person name="Haas B."/>
            <person name="Nusbaum C."/>
            <person name="Birren B."/>
        </authorList>
    </citation>
    <scope>NUCLEOTIDE SEQUENCE [LARGE SCALE GENOMIC DNA]</scope>
    <source>
        <strain evidence="5 6">ATCC 53653</strain>
    </source>
</reference>
<evidence type="ECO:0000256" key="3">
    <source>
        <dbReference type="SAM" id="MobiDB-lite"/>
    </source>
</evidence>
<keyword evidence="6" id="KW-1185">Reference proteome</keyword>
<dbReference type="EMBL" id="GG657754">
    <property type="protein sequence ID" value="EFL29159.1"/>
    <property type="molecule type" value="Genomic_DNA"/>
</dbReference>
<evidence type="ECO:0000259" key="4">
    <source>
        <dbReference type="PROSITE" id="PS50075"/>
    </source>
</evidence>
<keyword evidence="2" id="KW-0597">Phosphoprotein</keyword>
<gene>
    <name evidence="5" type="ORF">SSOG_08873</name>
</gene>
<dbReference type="GO" id="GO:0017000">
    <property type="term" value="P:antibiotic biosynthetic process"/>
    <property type="evidence" value="ECO:0007669"/>
    <property type="project" value="UniProtKB-ARBA"/>
</dbReference>
<dbReference type="PANTHER" id="PTHR45527">
    <property type="entry name" value="NONRIBOSOMAL PEPTIDE SYNTHETASE"/>
    <property type="match status" value="1"/>
</dbReference>
<dbReference type="GO" id="GO:0043041">
    <property type="term" value="P:amino acid activation for nonribosomal peptide biosynthetic process"/>
    <property type="evidence" value="ECO:0007669"/>
    <property type="project" value="TreeGrafter"/>
</dbReference>
<evidence type="ECO:0000256" key="2">
    <source>
        <dbReference type="ARBA" id="ARBA00022553"/>
    </source>
</evidence>
<accession>D9WJ62</accession>
<dbReference type="Pfam" id="PF00550">
    <property type="entry name" value="PP-binding"/>
    <property type="match status" value="1"/>
</dbReference>
<feature type="region of interest" description="Disordered" evidence="3">
    <location>
        <begin position="114"/>
        <end position="158"/>
    </location>
</feature>
<dbReference type="InterPro" id="IPR020806">
    <property type="entry name" value="PKS_PP-bd"/>
</dbReference>
<dbReference type="InterPro" id="IPR009081">
    <property type="entry name" value="PP-bd_ACP"/>
</dbReference>
<dbReference type="SMART" id="SM00823">
    <property type="entry name" value="PKS_PP"/>
    <property type="match status" value="1"/>
</dbReference>
<dbReference type="PANTHER" id="PTHR45527:SF1">
    <property type="entry name" value="FATTY ACID SYNTHASE"/>
    <property type="match status" value="1"/>
</dbReference>
<dbReference type="GO" id="GO:0031177">
    <property type="term" value="F:phosphopantetheine binding"/>
    <property type="evidence" value="ECO:0007669"/>
    <property type="project" value="InterPro"/>
</dbReference>
<dbReference type="AlphaFoldDB" id="D9WJ62"/>
<dbReference type="GO" id="GO:0005737">
    <property type="term" value="C:cytoplasm"/>
    <property type="evidence" value="ECO:0007669"/>
    <property type="project" value="TreeGrafter"/>
</dbReference>
<evidence type="ECO:0000313" key="5">
    <source>
        <dbReference type="EMBL" id="EFL29159.1"/>
    </source>
</evidence>
<dbReference type="STRING" id="457427.SSOG_08873"/>
<evidence type="ECO:0000256" key="1">
    <source>
        <dbReference type="ARBA" id="ARBA00022450"/>
    </source>
</evidence>
<organism evidence="5 6">
    <name type="scientific">Streptomyces himastatinicus ATCC 53653</name>
    <dbReference type="NCBI Taxonomy" id="457427"/>
    <lineage>
        <taxon>Bacteria</taxon>
        <taxon>Bacillati</taxon>
        <taxon>Actinomycetota</taxon>
        <taxon>Actinomycetes</taxon>
        <taxon>Kitasatosporales</taxon>
        <taxon>Streptomycetaceae</taxon>
        <taxon>Streptomyces</taxon>
        <taxon>Streptomyces violaceusniger group</taxon>
    </lineage>
</organism>
<dbReference type="InterPro" id="IPR006162">
    <property type="entry name" value="Ppantetheine_attach_site"/>
</dbReference>